<dbReference type="Pfam" id="PF00903">
    <property type="entry name" value="Glyoxalase"/>
    <property type="match status" value="1"/>
</dbReference>
<feature type="domain" description="Glyoxalase/fosfomycin resistance/dioxygenase" evidence="1">
    <location>
        <begin position="5"/>
        <end position="135"/>
    </location>
</feature>
<dbReference type="SUPFAM" id="SSF54593">
    <property type="entry name" value="Glyoxalase/Bleomycin resistance protein/Dihydroxybiphenyl dioxygenase"/>
    <property type="match status" value="1"/>
</dbReference>
<dbReference type="Proteomes" id="UP000285456">
    <property type="component" value="Unassembled WGS sequence"/>
</dbReference>
<evidence type="ECO:0000313" key="3">
    <source>
        <dbReference type="Proteomes" id="UP000285456"/>
    </source>
</evidence>
<evidence type="ECO:0000313" key="2">
    <source>
        <dbReference type="EMBL" id="RHW29671.1"/>
    </source>
</evidence>
<dbReference type="RefSeq" id="WP_095311461.1">
    <property type="nucleotide sequence ID" value="NZ_JBHTNL010000009.1"/>
</dbReference>
<name>A0A417YAU5_9BACI</name>
<dbReference type="EMBL" id="QWEH01000021">
    <property type="protein sequence ID" value="RHW29671.1"/>
    <property type="molecule type" value="Genomic_DNA"/>
</dbReference>
<dbReference type="PANTHER" id="PTHR33990">
    <property type="entry name" value="PROTEIN YJDN-RELATED"/>
    <property type="match status" value="1"/>
</dbReference>
<protein>
    <submittedName>
        <fullName evidence="2">VOC family protein</fullName>
    </submittedName>
</protein>
<accession>A0A417YAU5</accession>
<organism evidence="2 3">
    <name type="scientific">Oceanobacillus profundus</name>
    <dbReference type="NCBI Taxonomy" id="372463"/>
    <lineage>
        <taxon>Bacteria</taxon>
        <taxon>Bacillati</taxon>
        <taxon>Bacillota</taxon>
        <taxon>Bacilli</taxon>
        <taxon>Bacillales</taxon>
        <taxon>Bacillaceae</taxon>
        <taxon>Oceanobacillus</taxon>
    </lineage>
</organism>
<keyword evidence="3" id="KW-1185">Reference proteome</keyword>
<dbReference type="InterPro" id="IPR028973">
    <property type="entry name" value="PhnB-like"/>
</dbReference>
<dbReference type="Gene3D" id="3.10.180.10">
    <property type="entry name" value="2,3-Dihydroxybiphenyl 1,2-Dioxygenase, domain 1"/>
    <property type="match status" value="1"/>
</dbReference>
<dbReference type="AlphaFoldDB" id="A0A417YAU5"/>
<comment type="caution">
    <text evidence="2">The sequence shown here is derived from an EMBL/GenBank/DDBJ whole genome shotgun (WGS) entry which is preliminary data.</text>
</comment>
<evidence type="ECO:0000259" key="1">
    <source>
        <dbReference type="Pfam" id="PF00903"/>
    </source>
</evidence>
<proteinExistence type="predicted"/>
<dbReference type="OrthoDB" id="9795306at2"/>
<reference evidence="2 3" key="1">
    <citation type="journal article" date="2007" name="Int. J. Syst. Evol. Microbiol.">
        <title>Oceanobacillus profundus sp. nov., isolated from a deep-sea sediment core.</title>
        <authorList>
            <person name="Kim Y.G."/>
            <person name="Choi D.H."/>
            <person name="Hyun S."/>
            <person name="Cho B.C."/>
        </authorList>
    </citation>
    <scope>NUCLEOTIDE SEQUENCE [LARGE SCALE GENOMIC DNA]</scope>
    <source>
        <strain evidence="2 3">DSM 18246</strain>
    </source>
</reference>
<dbReference type="PANTHER" id="PTHR33990:SF1">
    <property type="entry name" value="PROTEIN YJDN"/>
    <property type="match status" value="1"/>
</dbReference>
<dbReference type="CDD" id="cd06588">
    <property type="entry name" value="PhnB_like"/>
    <property type="match status" value="1"/>
</dbReference>
<dbReference type="InterPro" id="IPR029068">
    <property type="entry name" value="Glyas_Bleomycin-R_OHBP_Dase"/>
</dbReference>
<dbReference type="InterPro" id="IPR004360">
    <property type="entry name" value="Glyas_Fos-R_dOase_dom"/>
</dbReference>
<gene>
    <name evidence="2" type="ORF">D1B32_20890</name>
</gene>
<sequence length="142" mass="15999">MGFHINPYIMLDGRAKEAVEFYKHSLGANIVGIHTYGEMPQSPEFQLPAEAKDRVLHARLTIGNTELMISDIFPGQPYQLGSQLTIALIPDNEDEAKEVYEKLQEDGQVVMPMQETDWSPAYGQVIDKFGVTWQISMEINAN</sequence>